<keyword evidence="8" id="KW-1185">Reference proteome</keyword>
<dbReference type="GO" id="GO:0006567">
    <property type="term" value="P:L-threonine catabolic process"/>
    <property type="evidence" value="ECO:0007669"/>
    <property type="project" value="TreeGrafter"/>
</dbReference>
<dbReference type="EMBL" id="MLAW01000001">
    <property type="protein sequence ID" value="OJJ27631.1"/>
    <property type="molecule type" value="Genomic_DNA"/>
</dbReference>
<evidence type="ECO:0000256" key="3">
    <source>
        <dbReference type="ARBA" id="ARBA00022898"/>
    </source>
</evidence>
<keyword evidence="4" id="KW-0456">Lyase</keyword>
<feature type="domain" description="Aromatic amino acid beta-eliminating lyase/threonine aldolase" evidence="6">
    <location>
        <begin position="3"/>
        <end position="286"/>
    </location>
</feature>
<dbReference type="FunFam" id="3.90.1150.10:FF:000041">
    <property type="entry name" value="Low-specificity L-threonine aldolase"/>
    <property type="match status" value="1"/>
</dbReference>
<accession>A0A1L9QY69</accession>
<dbReference type="GO" id="GO:0008732">
    <property type="term" value="F:L-allo-threonine aldolase activity"/>
    <property type="evidence" value="ECO:0007669"/>
    <property type="project" value="TreeGrafter"/>
</dbReference>
<reference evidence="7" key="1">
    <citation type="submission" date="2016-10" db="EMBL/GenBank/DDBJ databases">
        <title>CRISPR-Cas defence system in Roseofilum reptotaenium: evidence of a bacteriophage-cyanobacterium arms race in the coral black band disease.</title>
        <authorList>
            <person name="Buerger P."/>
            <person name="Wood-Charlson E.M."/>
            <person name="Weynberg K.D."/>
            <person name="Willis B."/>
            <person name="Van Oppen M.J."/>
        </authorList>
    </citation>
    <scope>NUCLEOTIDE SEQUENCE [LARGE SCALE GENOMIC DNA]</scope>
    <source>
        <strain evidence="7">AO1-A</strain>
    </source>
</reference>
<dbReference type="InterPro" id="IPR015424">
    <property type="entry name" value="PyrdxlP-dep_Trfase"/>
</dbReference>
<dbReference type="AlphaFoldDB" id="A0A1L9QY69"/>
<dbReference type="Gene3D" id="3.90.1150.10">
    <property type="entry name" value="Aspartate Aminotransferase, domain 1"/>
    <property type="match status" value="1"/>
</dbReference>
<dbReference type="STRING" id="1925591.BI308_00045"/>
<dbReference type="PIRSF" id="PIRSF017617">
    <property type="entry name" value="Thr_aldolase"/>
    <property type="match status" value="1"/>
</dbReference>
<sequence>MIDLRSDTVTQPTPEMRQAIANAQVGDDVLGDDPTVQALESYVAELLGKEAAVFMPSGTMTNQVALRAHTEPGDEVIFDANAHLYYYEGGAPAALSGVMCRLINGDRGIFTADDLKAVLRPIDDHFPRTKLVCLENTHNRGGGHIYPLEDIKAIAHVCQEQGLQLHLDGARLWNACIATGISEGDYARSFDSVSVCFSKGLGAPVGSALVGSNEFIARSRRFRKMFGGAMRQAGILAAGALYALKHHRERLQDDHDNARLLAESLQTVPGIEINPAAIQTNIIQFKTLSIPASMLVEKLREKGVLVLATGTYSIRAVTHLMVSREQIQQVPDIVKDVLVAG</sequence>
<evidence type="ECO:0000259" key="6">
    <source>
        <dbReference type="Pfam" id="PF01212"/>
    </source>
</evidence>
<organism evidence="7 8">
    <name type="scientific">Roseofilum reptotaenium AO1-A</name>
    <dbReference type="NCBI Taxonomy" id="1925591"/>
    <lineage>
        <taxon>Bacteria</taxon>
        <taxon>Bacillati</taxon>
        <taxon>Cyanobacteriota</taxon>
        <taxon>Cyanophyceae</taxon>
        <taxon>Desertifilales</taxon>
        <taxon>Desertifilaceae</taxon>
        <taxon>Roseofilum</taxon>
    </lineage>
</organism>
<dbReference type="SUPFAM" id="SSF53383">
    <property type="entry name" value="PLP-dependent transferases"/>
    <property type="match status" value="1"/>
</dbReference>
<dbReference type="PANTHER" id="PTHR48097">
    <property type="entry name" value="L-THREONINE ALDOLASE-RELATED"/>
    <property type="match status" value="1"/>
</dbReference>
<dbReference type="NCBIfam" id="NF007825">
    <property type="entry name" value="PRK10534.1"/>
    <property type="match status" value="1"/>
</dbReference>
<evidence type="ECO:0000313" key="8">
    <source>
        <dbReference type="Proteomes" id="UP000183940"/>
    </source>
</evidence>
<dbReference type="GO" id="GO:0006545">
    <property type="term" value="P:glycine biosynthetic process"/>
    <property type="evidence" value="ECO:0007669"/>
    <property type="project" value="TreeGrafter"/>
</dbReference>
<dbReference type="NCBIfam" id="NF041359">
    <property type="entry name" value="GntG_guanitoxin"/>
    <property type="match status" value="1"/>
</dbReference>
<feature type="modified residue" description="N6-(pyridoxal phosphate)lysine" evidence="5">
    <location>
        <position position="199"/>
    </location>
</feature>
<dbReference type="InterPro" id="IPR015422">
    <property type="entry name" value="PyrdxlP-dep_Trfase_small"/>
</dbReference>
<dbReference type="FunFam" id="3.40.640.10:FF:000030">
    <property type="entry name" value="Low-specificity L-threonine aldolase"/>
    <property type="match status" value="1"/>
</dbReference>
<evidence type="ECO:0000256" key="4">
    <source>
        <dbReference type="ARBA" id="ARBA00023239"/>
    </source>
</evidence>
<evidence type="ECO:0000313" key="7">
    <source>
        <dbReference type="EMBL" id="OJJ27631.1"/>
    </source>
</evidence>
<protein>
    <submittedName>
        <fullName evidence="7">Low specificity L-threonine aldolase</fullName>
    </submittedName>
</protein>
<proteinExistence type="inferred from homology"/>
<dbReference type="Proteomes" id="UP000183940">
    <property type="component" value="Unassembled WGS sequence"/>
</dbReference>
<name>A0A1L9QY69_9CYAN</name>
<dbReference type="PANTHER" id="PTHR48097:SF9">
    <property type="entry name" value="L-THREONINE ALDOLASE"/>
    <property type="match status" value="1"/>
</dbReference>
<dbReference type="Pfam" id="PF01212">
    <property type="entry name" value="Beta_elim_lyase"/>
    <property type="match status" value="1"/>
</dbReference>
<dbReference type="InterPro" id="IPR023603">
    <property type="entry name" value="Low_specificity_L-TA-like"/>
</dbReference>
<dbReference type="GO" id="GO:0005829">
    <property type="term" value="C:cytosol"/>
    <property type="evidence" value="ECO:0007669"/>
    <property type="project" value="TreeGrafter"/>
</dbReference>
<comment type="cofactor">
    <cofactor evidence="1">
        <name>pyridoxal 5'-phosphate</name>
        <dbReference type="ChEBI" id="CHEBI:597326"/>
    </cofactor>
</comment>
<dbReference type="InterPro" id="IPR001597">
    <property type="entry name" value="ArAA_b-elim_lyase/Thr_aldolase"/>
</dbReference>
<dbReference type="CDD" id="cd06502">
    <property type="entry name" value="TA_like"/>
    <property type="match status" value="1"/>
</dbReference>
<comment type="caution">
    <text evidence="7">The sequence shown here is derived from an EMBL/GenBank/DDBJ whole genome shotgun (WGS) entry which is preliminary data.</text>
</comment>
<evidence type="ECO:0000256" key="1">
    <source>
        <dbReference type="ARBA" id="ARBA00001933"/>
    </source>
</evidence>
<evidence type="ECO:0000256" key="2">
    <source>
        <dbReference type="ARBA" id="ARBA00006966"/>
    </source>
</evidence>
<dbReference type="InterPro" id="IPR015421">
    <property type="entry name" value="PyrdxlP-dep_Trfase_major"/>
</dbReference>
<evidence type="ECO:0000256" key="5">
    <source>
        <dbReference type="PIRSR" id="PIRSR017617-1"/>
    </source>
</evidence>
<gene>
    <name evidence="7" type="ORF">BI308_00045</name>
</gene>
<comment type="similarity">
    <text evidence="2">Belongs to the threonine aldolase family.</text>
</comment>
<dbReference type="Gene3D" id="3.40.640.10">
    <property type="entry name" value="Type I PLP-dependent aspartate aminotransferase-like (Major domain)"/>
    <property type="match status" value="1"/>
</dbReference>
<keyword evidence="3" id="KW-0663">Pyridoxal phosphate</keyword>